<dbReference type="InterPro" id="IPR050984">
    <property type="entry name" value="Gfo/Idh/MocA_domain"/>
</dbReference>
<dbReference type="PANTHER" id="PTHR22604">
    <property type="entry name" value="OXIDOREDUCTASES"/>
    <property type="match status" value="1"/>
</dbReference>
<dbReference type="SUPFAM" id="SSF51430">
    <property type="entry name" value="NAD(P)-linked oxidoreductase"/>
    <property type="match status" value="1"/>
</dbReference>
<dbReference type="Pfam" id="PF01408">
    <property type="entry name" value="GFO_IDH_MocA"/>
    <property type="match status" value="1"/>
</dbReference>
<dbReference type="OrthoDB" id="9815825at2"/>
<feature type="domain" description="Gfo/Idh/MocA-like oxidoreductase N-terminal" evidence="5">
    <location>
        <begin position="14"/>
        <end position="133"/>
    </location>
</feature>
<protein>
    <submittedName>
        <fullName evidence="7">Oxidoreductase</fullName>
    </submittedName>
</protein>
<keyword evidence="2" id="KW-0560">Oxidoreductase</keyword>
<dbReference type="Gene3D" id="3.40.50.720">
    <property type="entry name" value="NAD(P)-binding Rossmann-like Domain"/>
    <property type="match status" value="1"/>
</dbReference>
<feature type="compositionally biased region" description="Basic and acidic residues" evidence="3">
    <location>
        <begin position="361"/>
        <end position="370"/>
    </location>
</feature>
<evidence type="ECO:0000313" key="7">
    <source>
        <dbReference type="EMBL" id="QDP98229.1"/>
    </source>
</evidence>
<evidence type="ECO:0000256" key="2">
    <source>
        <dbReference type="ARBA" id="ARBA00023002"/>
    </source>
</evidence>
<feature type="domain" description="GFO/IDH/MocA-like oxidoreductase" evidence="6">
    <location>
        <begin position="144"/>
        <end position="266"/>
    </location>
</feature>
<dbReference type="Pfam" id="PF22725">
    <property type="entry name" value="GFO_IDH_MocA_C3"/>
    <property type="match status" value="1"/>
</dbReference>
<dbReference type="Pfam" id="PF00248">
    <property type="entry name" value="Aldo_ket_red"/>
    <property type="match status" value="1"/>
</dbReference>
<dbReference type="Gene3D" id="3.20.20.100">
    <property type="entry name" value="NADP-dependent oxidoreductase domain"/>
    <property type="match status" value="1"/>
</dbReference>
<keyword evidence="8" id="KW-1185">Reference proteome</keyword>
<name>A0A516Q464_9ACTN</name>
<evidence type="ECO:0000259" key="6">
    <source>
        <dbReference type="Pfam" id="PF22725"/>
    </source>
</evidence>
<comment type="similarity">
    <text evidence="1">Belongs to the Gfo/Idh/MocA family.</text>
</comment>
<evidence type="ECO:0000313" key="8">
    <source>
        <dbReference type="Proteomes" id="UP000319263"/>
    </source>
</evidence>
<dbReference type="Proteomes" id="UP000319263">
    <property type="component" value="Chromosome"/>
</dbReference>
<gene>
    <name evidence="7" type="ORF">FOE78_22050</name>
</gene>
<dbReference type="SUPFAM" id="SSF55347">
    <property type="entry name" value="Glyceraldehyde-3-phosphate dehydrogenase-like, C-terminal domain"/>
    <property type="match status" value="1"/>
</dbReference>
<dbReference type="InterPro" id="IPR000683">
    <property type="entry name" value="Gfo/Idh/MocA-like_OxRdtase_N"/>
</dbReference>
<dbReference type="AlphaFoldDB" id="A0A516Q464"/>
<accession>A0A516Q464</accession>
<feature type="domain" description="NADP-dependent oxidoreductase" evidence="4">
    <location>
        <begin position="395"/>
        <end position="673"/>
    </location>
</feature>
<evidence type="ECO:0000259" key="4">
    <source>
        <dbReference type="Pfam" id="PF00248"/>
    </source>
</evidence>
<evidence type="ECO:0000259" key="5">
    <source>
        <dbReference type="Pfam" id="PF01408"/>
    </source>
</evidence>
<dbReference type="InterPro" id="IPR055170">
    <property type="entry name" value="GFO_IDH_MocA-like_dom"/>
</dbReference>
<dbReference type="SUPFAM" id="SSF51735">
    <property type="entry name" value="NAD(P)-binding Rossmann-fold domains"/>
    <property type="match status" value="1"/>
</dbReference>
<dbReference type="Gene3D" id="3.30.360.10">
    <property type="entry name" value="Dihydrodipicolinate Reductase, domain 2"/>
    <property type="match status" value="1"/>
</dbReference>
<proteinExistence type="inferred from homology"/>
<sequence length="677" mass="73387">MSTMSPSTDSARSLRWAVLGPGNIARRFAGQLPHSRYGTLAGVGSSDADRARKFADEFGLDDNAVIGSYDDVLASPEIDAVYVSTVHTTHARLTIAALRAGKQVLCEKPLAPNNGQVMAVVDAARDTGQVLVEAYMYRFHPQTREVLRLVAEGAIGEIRHIDATFAFRAGRQEGRLFTPETAGGGILDVGGYPVSYARAIAGAALGKRVAEPVSFTASGSIGSTGVDEWAVADLGFAGGITAVVRTGVRLQDTNTVSIYGSAGKIEIADPWTLSEDPVITVTKIGEDPVQQSFAGSFPYALEADGVAESVGDQAATGPIEMSLDDTLGNAKVLDQWRAAIGLQYPFEGDTADIPTVDGEPLDVRPSERLHTPPMKYGTIPGIDKQISRLVMGCDNQPDLAHASAMFDHFFSLGGNAFDTGYIYGGGRHEKLLGQWMANRGVRDDVVVIVKGAHTPHCDPESLTSQLLESLERQQSDYADIYMMHRDNLDIPVGEFVDVLDEHYRAGRIKVFGGSNWTRERFEEANAYAEANGRQGFSVLSNHFGLAEAYDVPWDGCKHVTDPASKQWLTESKIPLLPWSSQARGFFARPARPDDRSDPELVRCYYSDDNFERLRRAEKLGAELGVPATAIALAYVLGQPFPTFPLFGPRSITETRSSLQGVGVELSEEQLAWLDLRK</sequence>
<dbReference type="PANTHER" id="PTHR22604:SF105">
    <property type="entry name" value="TRANS-1,2-DIHYDROBENZENE-1,2-DIOL DEHYDROGENASE"/>
    <property type="match status" value="1"/>
</dbReference>
<dbReference type="InterPro" id="IPR023210">
    <property type="entry name" value="NADP_OxRdtase_dom"/>
</dbReference>
<dbReference type="InterPro" id="IPR036812">
    <property type="entry name" value="NAD(P)_OxRdtase_dom_sf"/>
</dbReference>
<dbReference type="CDD" id="cd19082">
    <property type="entry name" value="AKR_AKR10A1_2"/>
    <property type="match status" value="1"/>
</dbReference>
<reference evidence="7 8" key="1">
    <citation type="submission" date="2019-07" db="EMBL/GenBank/DDBJ databases">
        <title>Microlunatus dokdonensis sp. nov. isolated from the rhizospheric soil of the wild plant Elymus tsukushiensis.</title>
        <authorList>
            <person name="Ghim S.-Y."/>
            <person name="Hwang Y.-J."/>
            <person name="Son J.-S."/>
            <person name="Shin J.-H."/>
        </authorList>
    </citation>
    <scope>NUCLEOTIDE SEQUENCE [LARGE SCALE GENOMIC DNA]</scope>
    <source>
        <strain evidence="7 8">KUDC0627</strain>
    </source>
</reference>
<dbReference type="InterPro" id="IPR036291">
    <property type="entry name" value="NAD(P)-bd_dom_sf"/>
</dbReference>
<feature type="region of interest" description="Disordered" evidence="3">
    <location>
        <begin position="351"/>
        <end position="372"/>
    </location>
</feature>
<dbReference type="GO" id="GO:0016491">
    <property type="term" value="F:oxidoreductase activity"/>
    <property type="evidence" value="ECO:0007669"/>
    <property type="project" value="UniProtKB-KW"/>
</dbReference>
<organism evidence="7 8">
    <name type="scientific">Microlunatus elymi</name>
    <dbReference type="NCBI Taxonomy" id="2596828"/>
    <lineage>
        <taxon>Bacteria</taxon>
        <taxon>Bacillati</taxon>
        <taxon>Actinomycetota</taxon>
        <taxon>Actinomycetes</taxon>
        <taxon>Propionibacteriales</taxon>
        <taxon>Propionibacteriaceae</taxon>
        <taxon>Microlunatus</taxon>
    </lineage>
</organism>
<evidence type="ECO:0000256" key="3">
    <source>
        <dbReference type="SAM" id="MobiDB-lite"/>
    </source>
</evidence>
<dbReference type="GO" id="GO:0000166">
    <property type="term" value="F:nucleotide binding"/>
    <property type="evidence" value="ECO:0007669"/>
    <property type="project" value="InterPro"/>
</dbReference>
<evidence type="ECO:0000256" key="1">
    <source>
        <dbReference type="ARBA" id="ARBA00010928"/>
    </source>
</evidence>
<dbReference type="KEGG" id="mik:FOE78_22050"/>
<dbReference type="EMBL" id="CP041692">
    <property type="protein sequence ID" value="QDP98229.1"/>
    <property type="molecule type" value="Genomic_DNA"/>
</dbReference>